<dbReference type="Proteomes" id="UP000249819">
    <property type="component" value="Unassembled WGS sequence"/>
</dbReference>
<reference evidence="1 2" key="1">
    <citation type="submission" date="2018-06" db="EMBL/GenBank/DDBJ databases">
        <title>Genomic Encyclopedia of Archaeal and Bacterial Type Strains, Phase II (KMG-II): from individual species to whole genera.</title>
        <authorList>
            <person name="Goeker M."/>
        </authorList>
    </citation>
    <scope>NUCLEOTIDE SEQUENCE [LARGE SCALE GENOMIC DNA]</scope>
    <source>
        <strain evidence="1 2">DSM 29821</strain>
    </source>
</reference>
<dbReference type="SUPFAM" id="SSF52833">
    <property type="entry name" value="Thioredoxin-like"/>
    <property type="match status" value="1"/>
</dbReference>
<evidence type="ECO:0000313" key="1">
    <source>
        <dbReference type="EMBL" id="RAJ79130.1"/>
    </source>
</evidence>
<dbReference type="AlphaFoldDB" id="A0A327VV51"/>
<accession>A0A327VV51</accession>
<name>A0A327VV51_9BACT</name>
<dbReference type="InterPro" id="IPR036249">
    <property type="entry name" value="Thioredoxin-like_sf"/>
</dbReference>
<dbReference type="RefSeq" id="WP_211323969.1">
    <property type="nucleotide sequence ID" value="NZ_QLMA01000006.1"/>
</dbReference>
<dbReference type="EMBL" id="QLMA01000006">
    <property type="protein sequence ID" value="RAJ79130.1"/>
    <property type="molecule type" value="Genomic_DNA"/>
</dbReference>
<protein>
    <submittedName>
        <fullName evidence="1">Putative dithiol-disulfide oxidoreductase (DUF899 family)</fullName>
    </submittedName>
</protein>
<dbReference type="Pfam" id="PF05988">
    <property type="entry name" value="DUF899"/>
    <property type="match status" value="1"/>
</dbReference>
<sequence>MQTKHKVVSPAEWDLARKALLVKEKELTRMRDQVAKERMALPWEHVEKSYEFNGPQGKETLSDLFDGRSQLITVHFMLGPGWAEGCPGCSFNADSIDGTLPHLLNHDVSLVVVSRAPLEEIQRFQQRMGWKFKWVSSNGSDFNYDYHVSFTPEELNNGGVYYNYAKIPNKSEELPGLSAFYKEENGEIYHTYSAYSRGMDQMINTYNYLDIAPLGRNEDGPHTMDWMKHHDKYAVQPVATGNGSCCH</sequence>
<keyword evidence="2" id="KW-1185">Reference proteome</keyword>
<evidence type="ECO:0000313" key="2">
    <source>
        <dbReference type="Proteomes" id="UP000249819"/>
    </source>
</evidence>
<gene>
    <name evidence="1" type="ORF">CLV59_106190</name>
</gene>
<proteinExistence type="predicted"/>
<organism evidence="1 2">
    <name type="scientific">Chitinophaga dinghuensis</name>
    <dbReference type="NCBI Taxonomy" id="1539050"/>
    <lineage>
        <taxon>Bacteria</taxon>
        <taxon>Pseudomonadati</taxon>
        <taxon>Bacteroidota</taxon>
        <taxon>Chitinophagia</taxon>
        <taxon>Chitinophagales</taxon>
        <taxon>Chitinophagaceae</taxon>
        <taxon>Chitinophaga</taxon>
    </lineage>
</organism>
<comment type="caution">
    <text evidence="1">The sequence shown here is derived from an EMBL/GenBank/DDBJ whole genome shotgun (WGS) entry which is preliminary data.</text>
</comment>
<dbReference type="InterPro" id="IPR010296">
    <property type="entry name" value="DUF899_thioredox"/>
</dbReference>
<dbReference type="Gene3D" id="3.40.30.10">
    <property type="entry name" value="Glutaredoxin"/>
    <property type="match status" value="1"/>
</dbReference>